<evidence type="ECO:0000313" key="4">
    <source>
        <dbReference type="Proteomes" id="UP000244855"/>
    </source>
</evidence>
<reference evidence="3 4" key="1">
    <citation type="journal article" date="2018" name="Sci. Rep.">
        <title>Comparative genomics provides insights into the lifestyle and reveals functional heterogeneity of dark septate endophytic fungi.</title>
        <authorList>
            <person name="Knapp D.G."/>
            <person name="Nemeth J.B."/>
            <person name="Barry K."/>
            <person name="Hainaut M."/>
            <person name="Henrissat B."/>
            <person name="Johnson J."/>
            <person name="Kuo A."/>
            <person name="Lim J.H.P."/>
            <person name="Lipzen A."/>
            <person name="Nolan M."/>
            <person name="Ohm R.A."/>
            <person name="Tamas L."/>
            <person name="Grigoriev I.V."/>
            <person name="Spatafora J.W."/>
            <person name="Nagy L.G."/>
            <person name="Kovacs G.M."/>
        </authorList>
    </citation>
    <scope>NUCLEOTIDE SEQUENCE [LARGE SCALE GENOMIC DNA]</scope>
    <source>
        <strain evidence="3 4">DSE2036</strain>
    </source>
</reference>
<dbReference type="Proteomes" id="UP000244855">
    <property type="component" value="Unassembled WGS sequence"/>
</dbReference>
<gene>
    <name evidence="3" type="ORF">DM02DRAFT_673756</name>
</gene>
<proteinExistence type="predicted"/>
<feature type="region of interest" description="Disordered" evidence="1">
    <location>
        <begin position="25"/>
        <end position="51"/>
    </location>
</feature>
<feature type="compositionally biased region" description="Low complexity" evidence="1">
    <location>
        <begin position="28"/>
        <end position="39"/>
    </location>
</feature>
<evidence type="ECO:0000256" key="2">
    <source>
        <dbReference type="SAM" id="Phobius"/>
    </source>
</evidence>
<accession>A0A2V1DIB6</accession>
<evidence type="ECO:0000256" key="1">
    <source>
        <dbReference type="SAM" id="MobiDB-lite"/>
    </source>
</evidence>
<keyword evidence="4" id="KW-1185">Reference proteome</keyword>
<keyword evidence="2" id="KW-1133">Transmembrane helix</keyword>
<dbReference type="AlphaFoldDB" id="A0A2V1DIB6"/>
<keyword evidence="2" id="KW-0472">Membrane</keyword>
<protein>
    <submittedName>
        <fullName evidence="3">Uncharacterized protein</fullName>
    </submittedName>
</protein>
<sequence>MSSTSPHPDDTDSAAVAAIGQKILQETNPNNNAAAAANNDDGDDPHAPKMSWTTYTLPASSTLSHGAGFVTLTPIPRPTPHSSSDVNMEIEIADDHHHHQHDAPKQSWTTYTLPASSTLSHGAGFVTLTPIPRPTKALAGEQREKVGMMRLHHHVVEDASRVGFAGGEGAHGVRHGCGGGGMGVWALLGLGVLVAAAVWGVRRRSRRGMGKGRIVLEEVVDEKEERRREKV</sequence>
<name>A0A2V1DIB6_9PLEO</name>
<evidence type="ECO:0000313" key="3">
    <source>
        <dbReference type="EMBL" id="PVH97912.1"/>
    </source>
</evidence>
<feature type="transmembrane region" description="Helical" evidence="2">
    <location>
        <begin position="182"/>
        <end position="201"/>
    </location>
</feature>
<organism evidence="3 4">
    <name type="scientific">Periconia macrospinosa</name>
    <dbReference type="NCBI Taxonomy" id="97972"/>
    <lineage>
        <taxon>Eukaryota</taxon>
        <taxon>Fungi</taxon>
        <taxon>Dikarya</taxon>
        <taxon>Ascomycota</taxon>
        <taxon>Pezizomycotina</taxon>
        <taxon>Dothideomycetes</taxon>
        <taxon>Pleosporomycetidae</taxon>
        <taxon>Pleosporales</taxon>
        <taxon>Massarineae</taxon>
        <taxon>Periconiaceae</taxon>
        <taxon>Periconia</taxon>
    </lineage>
</organism>
<keyword evidence="2" id="KW-0812">Transmembrane</keyword>
<dbReference type="EMBL" id="KZ805425">
    <property type="protein sequence ID" value="PVH97912.1"/>
    <property type="molecule type" value="Genomic_DNA"/>
</dbReference>